<gene>
    <name evidence="2" type="ORF">CLV30_11088</name>
</gene>
<feature type="transmembrane region" description="Helical" evidence="1">
    <location>
        <begin position="7"/>
        <end position="27"/>
    </location>
</feature>
<dbReference type="RefSeq" id="WP_106537961.1">
    <property type="nucleotide sequence ID" value="NZ_PYGE01000010.1"/>
</dbReference>
<organism evidence="2 3">
    <name type="scientific">Haloactinopolyspora alba</name>
    <dbReference type="NCBI Taxonomy" id="648780"/>
    <lineage>
        <taxon>Bacteria</taxon>
        <taxon>Bacillati</taxon>
        <taxon>Actinomycetota</taxon>
        <taxon>Actinomycetes</taxon>
        <taxon>Jiangellales</taxon>
        <taxon>Jiangellaceae</taxon>
        <taxon>Haloactinopolyspora</taxon>
    </lineage>
</organism>
<evidence type="ECO:0000313" key="2">
    <source>
        <dbReference type="EMBL" id="PSL02435.1"/>
    </source>
</evidence>
<dbReference type="Proteomes" id="UP000243528">
    <property type="component" value="Unassembled WGS sequence"/>
</dbReference>
<keyword evidence="3" id="KW-1185">Reference proteome</keyword>
<evidence type="ECO:0008006" key="4">
    <source>
        <dbReference type="Google" id="ProtNLM"/>
    </source>
</evidence>
<keyword evidence="1" id="KW-0812">Transmembrane</keyword>
<dbReference type="AlphaFoldDB" id="A0A2P8DYZ1"/>
<feature type="transmembrane region" description="Helical" evidence="1">
    <location>
        <begin position="68"/>
        <end position="87"/>
    </location>
</feature>
<keyword evidence="1" id="KW-1133">Transmembrane helix</keyword>
<dbReference type="EMBL" id="PYGE01000010">
    <property type="protein sequence ID" value="PSL02435.1"/>
    <property type="molecule type" value="Genomic_DNA"/>
</dbReference>
<accession>A0A2P8DYZ1</accession>
<feature type="transmembrane region" description="Helical" evidence="1">
    <location>
        <begin position="93"/>
        <end position="112"/>
    </location>
</feature>
<dbReference type="OrthoDB" id="3828660at2"/>
<proteinExistence type="predicted"/>
<evidence type="ECO:0000313" key="3">
    <source>
        <dbReference type="Proteomes" id="UP000243528"/>
    </source>
</evidence>
<sequence length="121" mass="12814">MIAAIDYAVIVASLAYAGWAAVAALLNRPPREPFVIGAGVVEALILLQVVVAIVMMAVEGTPESTATFVGYLLMTVIILPLGLFWALAEKSRWGTAVLMVAALVIPVLVVRLQQIWVATPS</sequence>
<protein>
    <recommendedName>
        <fullName evidence="4">Integral membrane protein</fullName>
    </recommendedName>
</protein>
<keyword evidence="1" id="KW-0472">Membrane</keyword>
<comment type="caution">
    <text evidence="2">The sequence shown here is derived from an EMBL/GenBank/DDBJ whole genome shotgun (WGS) entry which is preliminary data.</text>
</comment>
<reference evidence="2 3" key="1">
    <citation type="submission" date="2018-03" db="EMBL/GenBank/DDBJ databases">
        <title>Genomic Encyclopedia of Archaeal and Bacterial Type Strains, Phase II (KMG-II): from individual species to whole genera.</title>
        <authorList>
            <person name="Goeker M."/>
        </authorList>
    </citation>
    <scope>NUCLEOTIDE SEQUENCE [LARGE SCALE GENOMIC DNA]</scope>
    <source>
        <strain evidence="2 3">DSM 45211</strain>
    </source>
</reference>
<name>A0A2P8DYZ1_9ACTN</name>
<feature type="transmembrane region" description="Helical" evidence="1">
    <location>
        <begin position="33"/>
        <end position="56"/>
    </location>
</feature>
<evidence type="ECO:0000256" key="1">
    <source>
        <dbReference type="SAM" id="Phobius"/>
    </source>
</evidence>